<dbReference type="InterPro" id="IPR046887">
    <property type="entry name" value="RsmE_PUA-like"/>
</dbReference>
<evidence type="ECO:0000256" key="6">
    <source>
        <dbReference type="ARBA" id="ARBA00022552"/>
    </source>
</evidence>
<evidence type="ECO:0000256" key="8">
    <source>
        <dbReference type="ARBA" id="ARBA00022679"/>
    </source>
</evidence>
<dbReference type="PANTHER" id="PTHR30027:SF3">
    <property type="entry name" value="16S RRNA (URACIL(1498)-N(3))-METHYLTRANSFERASE"/>
    <property type="match status" value="1"/>
</dbReference>
<dbReference type="NCBIfam" id="TIGR00046">
    <property type="entry name" value="RsmE family RNA methyltransferase"/>
    <property type="match status" value="1"/>
</dbReference>
<keyword evidence="5 12" id="KW-0963">Cytoplasm</keyword>
<accession>A0ABU8XLL7</accession>
<evidence type="ECO:0000313" key="15">
    <source>
        <dbReference type="EMBL" id="MEK0082073.1"/>
    </source>
</evidence>
<evidence type="ECO:0000259" key="13">
    <source>
        <dbReference type="Pfam" id="PF04452"/>
    </source>
</evidence>
<dbReference type="InterPro" id="IPR046886">
    <property type="entry name" value="RsmE_MTase_dom"/>
</dbReference>
<dbReference type="Proteomes" id="UP001375743">
    <property type="component" value="Unassembled WGS sequence"/>
</dbReference>
<evidence type="ECO:0000259" key="14">
    <source>
        <dbReference type="Pfam" id="PF20260"/>
    </source>
</evidence>
<dbReference type="Pfam" id="PF04452">
    <property type="entry name" value="Methyltrans_RNA"/>
    <property type="match status" value="1"/>
</dbReference>
<keyword evidence="8 12" id="KW-0808">Transferase</keyword>
<name>A0ABU8XLL7_9PROT</name>
<comment type="function">
    <text evidence="10 12">Specifically methylates the N3 position of the uracil ring of uridine 1498 (m3U1498) in 16S rRNA. Acts on the fully assembled 30S ribosomal subunit.</text>
</comment>
<evidence type="ECO:0000313" key="16">
    <source>
        <dbReference type="Proteomes" id="UP001375743"/>
    </source>
</evidence>
<dbReference type="EMBL" id="JBBLZC010000002">
    <property type="protein sequence ID" value="MEK0082073.1"/>
    <property type="molecule type" value="Genomic_DNA"/>
</dbReference>
<comment type="catalytic activity">
    <reaction evidence="11 12">
        <text>uridine(1498) in 16S rRNA + S-adenosyl-L-methionine = N(3)-methyluridine(1498) in 16S rRNA + S-adenosyl-L-homocysteine + H(+)</text>
        <dbReference type="Rhea" id="RHEA:42920"/>
        <dbReference type="Rhea" id="RHEA-COMP:10283"/>
        <dbReference type="Rhea" id="RHEA-COMP:10284"/>
        <dbReference type="ChEBI" id="CHEBI:15378"/>
        <dbReference type="ChEBI" id="CHEBI:57856"/>
        <dbReference type="ChEBI" id="CHEBI:59789"/>
        <dbReference type="ChEBI" id="CHEBI:65315"/>
        <dbReference type="ChEBI" id="CHEBI:74502"/>
        <dbReference type="EC" id="2.1.1.193"/>
    </reaction>
</comment>
<dbReference type="InterPro" id="IPR029026">
    <property type="entry name" value="tRNA_m1G_MTases_N"/>
</dbReference>
<dbReference type="RefSeq" id="WP_418157928.1">
    <property type="nucleotide sequence ID" value="NZ_JBBLZC010000002.1"/>
</dbReference>
<dbReference type="CDD" id="cd18084">
    <property type="entry name" value="RsmE-like"/>
    <property type="match status" value="1"/>
</dbReference>
<evidence type="ECO:0000256" key="10">
    <source>
        <dbReference type="ARBA" id="ARBA00025699"/>
    </source>
</evidence>
<sequence length="247" mass="26892">MTVPRLHLPERLAAGATLAVVGDRAHYLRHVLRLKEGDPVHAFNAGDGEWRAVIKGIGRHEMRLEIERLLRPAVPEPGPTLAFAPIRRNRLEWLVEKAVELGVARLVPVITQRTVVKPEKADRLAAIATEAAEQCERLTVPPIDPPRPLPAWLAARAPAVPLFLADERGEGAAIAEAWHRHPDAEILIGPEGGFAPEEVERLRAVPGVVPVTLGPRILRAETAALYALVGWQIARPALARISPPTSS</sequence>
<dbReference type="GO" id="GO:0008168">
    <property type="term" value="F:methyltransferase activity"/>
    <property type="evidence" value="ECO:0007669"/>
    <property type="project" value="UniProtKB-KW"/>
</dbReference>
<evidence type="ECO:0000256" key="4">
    <source>
        <dbReference type="ARBA" id="ARBA00013673"/>
    </source>
</evidence>
<dbReference type="EC" id="2.1.1.193" evidence="3 12"/>
<dbReference type="Gene3D" id="3.40.1280.10">
    <property type="match status" value="1"/>
</dbReference>
<dbReference type="GO" id="GO:0032259">
    <property type="term" value="P:methylation"/>
    <property type="evidence" value="ECO:0007669"/>
    <property type="project" value="UniProtKB-KW"/>
</dbReference>
<dbReference type="InterPro" id="IPR029028">
    <property type="entry name" value="Alpha/beta_knot_MTases"/>
</dbReference>
<keyword evidence="16" id="KW-1185">Reference proteome</keyword>
<feature type="domain" description="Ribosomal RNA small subunit methyltransferase E methyltransferase" evidence="13">
    <location>
        <begin position="80"/>
        <end position="228"/>
    </location>
</feature>
<feature type="domain" description="Ribosomal RNA small subunit methyltransferase E PUA-like" evidence="14">
    <location>
        <begin position="22"/>
        <end position="67"/>
    </location>
</feature>
<dbReference type="PANTHER" id="PTHR30027">
    <property type="entry name" value="RIBOSOMAL RNA SMALL SUBUNIT METHYLTRANSFERASE E"/>
    <property type="match status" value="1"/>
</dbReference>
<dbReference type="NCBIfam" id="NF008696">
    <property type="entry name" value="PRK11713.3-5"/>
    <property type="match status" value="1"/>
</dbReference>
<evidence type="ECO:0000256" key="9">
    <source>
        <dbReference type="ARBA" id="ARBA00022691"/>
    </source>
</evidence>
<evidence type="ECO:0000256" key="5">
    <source>
        <dbReference type="ARBA" id="ARBA00022490"/>
    </source>
</evidence>
<evidence type="ECO:0000256" key="7">
    <source>
        <dbReference type="ARBA" id="ARBA00022603"/>
    </source>
</evidence>
<protein>
    <recommendedName>
        <fullName evidence="4 12">Ribosomal RNA small subunit methyltransferase E</fullName>
        <ecNumber evidence="3 12">2.1.1.193</ecNumber>
    </recommendedName>
</protein>
<dbReference type="Pfam" id="PF20260">
    <property type="entry name" value="PUA_4"/>
    <property type="match status" value="1"/>
</dbReference>
<dbReference type="PIRSF" id="PIRSF015601">
    <property type="entry name" value="MTase_slr0722"/>
    <property type="match status" value="1"/>
</dbReference>
<evidence type="ECO:0000256" key="11">
    <source>
        <dbReference type="ARBA" id="ARBA00047944"/>
    </source>
</evidence>
<comment type="caution">
    <text evidence="15">The sequence shown here is derived from an EMBL/GenBank/DDBJ whole genome shotgun (WGS) entry which is preliminary data.</text>
</comment>
<organism evidence="15 16">
    <name type="scientific">Benzoatithermus flavus</name>
    <dbReference type="NCBI Taxonomy" id="3108223"/>
    <lineage>
        <taxon>Bacteria</taxon>
        <taxon>Pseudomonadati</taxon>
        <taxon>Pseudomonadota</taxon>
        <taxon>Alphaproteobacteria</taxon>
        <taxon>Geminicoccales</taxon>
        <taxon>Geminicoccaceae</taxon>
        <taxon>Benzoatithermus</taxon>
    </lineage>
</organism>
<evidence type="ECO:0000256" key="12">
    <source>
        <dbReference type="PIRNR" id="PIRNR015601"/>
    </source>
</evidence>
<evidence type="ECO:0000256" key="2">
    <source>
        <dbReference type="ARBA" id="ARBA00005528"/>
    </source>
</evidence>
<keyword evidence="9 12" id="KW-0949">S-adenosyl-L-methionine</keyword>
<proteinExistence type="inferred from homology"/>
<keyword evidence="6 12" id="KW-0698">rRNA processing</keyword>
<dbReference type="Gene3D" id="2.40.240.20">
    <property type="entry name" value="Hypothetical PUA domain-like, domain 1"/>
    <property type="match status" value="1"/>
</dbReference>
<reference evidence="15 16" key="1">
    <citation type="submission" date="2024-01" db="EMBL/GenBank/DDBJ databases">
        <title>Multi-omics insights into the function and evolution of sodium benzoate biodegradation pathways in Benzoatithermus flavus gen. nov., sp. nov. from hot spring.</title>
        <authorList>
            <person name="Hu C.-J."/>
            <person name="Li W.-J."/>
        </authorList>
    </citation>
    <scope>NUCLEOTIDE SEQUENCE [LARGE SCALE GENOMIC DNA]</scope>
    <source>
        <strain evidence="15 16">SYSU G07066</strain>
    </source>
</reference>
<evidence type="ECO:0000256" key="1">
    <source>
        <dbReference type="ARBA" id="ARBA00004496"/>
    </source>
</evidence>
<evidence type="ECO:0000256" key="3">
    <source>
        <dbReference type="ARBA" id="ARBA00012328"/>
    </source>
</evidence>
<dbReference type="InterPro" id="IPR006700">
    <property type="entry name" value="RsmE"/>
</dbReference>
<comment type="similarity">
    <text evidence="2 12">Belongs to the RNA methyltransferase RsmE family.</text>
</comment>
<dbReference type="SUPFAM" id="SSF75217">
    <property type="entry name" value="alpha/beta knot"/>
    <property type="match status" value="1"/>
</dbReference>
<comment type="subcellular location">
    <subcellularLocation>
        <location evidence="1 12">Cytoplasm</location>
    </subcellularLocation>
</comment>
<gene>
    <name evidence="15" type="ORF">U1T56_02835</name>
</gene>
<keyword evidence="7 12" id="KW-0489">Methyltransferase</keyword>
<dbReference type="InterPro" id="IPR015947">
    <property type="entry name" value="PUA-like_sf"/>
</dbReference>
<dbReference type="SUPFAM" id="SSF88697">
    <property type="entry name" value="PUA domain-like"/>
    <property type="match status" value="1"/>
</dbReference>